<dbReference type="Gene3D" id="2.120.10.80">
    <property type="entry name" value="Kelch-type beta propeller"/>
    <property type="match status" value="5"/>
</dbReference>
<evidence type="ECO:0000256" key="4">
    <source>
        <dbReference type="SAM" id="MobiDB-lite"/>
    </source>
</evidence>
<feature type="signal peptide" evidence="6">
    <location>
        <begin position="1"/>
        <end position="24"/>
    </location>
</feature>
<reference evidence="9" key="2">
    <citation type="submission" date="2012-11" db="EMBL/GenBank/DDBJ databases">
        <authorList>
            <person name="Kuo A."/>
            <person name="Curtis B.A."/>
            <person name="Tanifuji G."/>
            <person name="Burki F."/>
            <person name="Gruber A."/>
            <person name="Irimia M."/>
            <person name="Maruyama S."/>
            <person name="Arias M.C."/>
            <person name="Ball S.G."/>
            <person name="Gile G.H."/>
            <person name="Hirakawa Y."/>
            <person name="Hopkins J.F."/>
            <person name="Rensing S.A."/>
            <person name="Schmutz J."/>
            <person name="Symeonidi A."/>
            <person name="Elias M."/>
            <person name="Eveleigh R.J."/>
            <person name="Herman E.K."/>
            <person name="Klute M.J."/>
            <person name="Nakayama T."/>
            <person name="Obornik M."/>
            <person name="Reyes-Prieto A."/>
            <person name="Armbrust E.V."/>
            <person name="Aves S.J."/>
            <person name="Beiko R.G."/>
            <person name="Coutinho P."/>
            <person name="Dacks J.B."/>
            <person name="Durnford D.G."/>
            <person name="Fast N.M."/>
            <person name="Green B.R."/>
            <person name="Grisdale C."/>
            <person name="Hempe F."/>
            <person name="Henrissat B."/>
            <person name="Hoppner M.P."/>
            <person name="Ishida K.-I."/>
            <person name="Kim E."/>
            <person name="Koreny L."/>
            <person name="Kroth P.G."/>
            <person name="Liu Y."/>
            <person name="Malik S.-B."/>
            <person name="Maier U.G."/>
            <person name="McRose D."/>
            <person name="Mock T."/>
            <person name="Neilson J.A."/>
            <person name="Onodera N.T."/>
            <person name="Poole A.M."/>
            <person name="Pritham E.J."/>
            <person name="Richards T.A."/>
            <person name="Rocap G."/>
            <person name="Roy S.W."/>
            <person name="Sarai C."/>
            <person name="Schaack S."/>
            <person name="Shirato S."/>
            <person name="Slamovits C.H."/>
            <person name="Spencer D.F."/>
            <person name="Suzuki S."/>
            <person name="Worden A.Z."/>
            <person name="Zauner S."/>
            <person name="Barry K."/>
            <person name="Bell C."/>
            <person name="Bharti A.K."/>
            <person name="Crow J.A."/>
            <person name="Grimwood J."/>
            <person name="Kramer R."/>
            <person name="Lindquist E."/>
            <person name="Lucas S."/>
            <person name="Salamov A."/>
            <person name="McFadden G.I."/>
            <person name="Lane C.E."/>
            <person name="Keeling P.J."/>
            <person name="Gray M.W."/>
            <person name="Grigoriev I.V."/>
            <person name="Archibald J.M."/>
        </authorList>
    </citation>
    <scope>NUCLEOTIDE SEQUENCE</scope>
    <source>
        <strain evidence="9">CCMP2712</strain>
    </source>
</reference>
<dbReference type="Pfam" id="PF00630">
    <property type="entry name" value="Filamin"/>
    <property type="match status" value="2"/>
</dbReference>
<feature type="transmembrane region" description="Helical" evidence="5">
    <location>
        <begin position="3011"/>
        <end position="3034"/>
    </location>
</feature>
<feature type="chain" id="PRO_5008771109" description="EGF-like domain-containing protein" evidence="6">
    <location>
        <begin position="25"/>
        <end position="3139"/>
    </location>
</feature>
<reference evidence="8" key="3">
    <citation type="submission" date="2016-03" db="UniProtKB">
        <authorList>
            <consortium name="EnsemblProtists"/>
        </authorList>
    </citation>
    <scope>IDENTIFICATION</scope>
</reference>
<dbReference type="InterPro" id="IPR015915">
    <property type="entry name" value="Kelch-typ_b-propeller"/>
</dbReference>
<keyword evidence="5" id="KW-1133">Transmembrane helix</keyword>
<evidence type="ECO:0000256" key="1">
    <source>
        <dbReference type="ARBA" id="ARBA00022441"/>
    </source>
</evidence>
<dbReference type="PANTHER" id="PTHR46093">
    <property type="entry name" value="ACYL-COA-BINDING DOMAIN-CONTAINING PROTEIN 5"/>
    <property type="match status" value="1"/>
</dbReference>
<evidence type="ECO:0008006" key="10">
    <source>
        <dbReference type="Google" id="ProtNLM"/>
    </source>
</evidence>
<dbReference type="EMBL" id="JH993004">
    <property type="protein sequence ID" value="EKX44449.1"/>
    <property type="molecule type" value="Genomic_DNA"/>
</dbReference>
<feature type="repeat" description="Filamin" evidence="3">
    <location>
        <begin position="2753"/>
        <end position="2804"/>
    </location>
</feature>
<evidence type="ECO:0000256" key="3">
    <source>
        <dbReference type="PROSITE-ProRule" id="PRU00087"/>
    </source>
</evidence>
<keyword evidence="6" id="KW-0732">Signal</keyword>
<keyword evidence="9" id="KW-1185">Reference proteome</keyword>
<evidence type="ECO:0000313" key="7">
    <source>
        <dbReference type="EMBL" id="EKX44449.1"/>
    </source>
</evidence>
<evidence type="ECO:0000313" key="8">
    <source>
        <dbReference type="EnsemblProtists" id="EKX44449"/>
    </source>
</evidence>
<dbReference type="PROSITE" id="PS50194">
    <property type="entry name" value="FILAMIN_REPEAT"/>
    <property type="match status" value="2"/>
</dbReference>
<name>L1J8L7_GUITC</name>
<dbReference type="Gene3D" id="2.60.40.10">
    <property type="entry name" value="Immunoglobulins"/>
    <property type="match status" value="2"/>
</dbReference>
<dbReference type="KEGG" id="gtt:GUITHDRAFT_109572"/>
<feature type="compositionally biased region" description="Low complexity" evidence="4">
    <location>
        <begin position="1108"/>
        <end position="1122"/>
    </location>
</feature>
<accession>L1J8L7</accession>
<dbReference type="PANTHER" id="PTHR46093:SF18">
    <property type="entry name" value="FIBRONECTIN TYPE-III DOMAIN-CONTAINING PROTEIN"/>
    <property type="match status" value="1"/>
</dbReference>
<proteinExistence type="predicted"/>
<dbReference type="SUPFAM" id="SSF81296">
    <property type="entry name" value="E set domains"/>
    <property type="match status" value="2"/>
</dbReference>
<evidence type="ECO:0000313" key="9">
    <source>
        <dbReference type="Proteomes" id="UP000011087"/>
    </source>
</evidence>
<evidence type="ECO:0000256" key="2">
    <source>
        <dbReference type="ARBA" id="ARBA00022737"/>
    </source>
</evidence>
<dbReference type="SUPFAM" id="SSF49899">
    <property type="entry name" value="Concanavalin A-like lectins/glucanases"/>
    <property type="match status" value="1"/>
</dbReference>
<dbReference type="InterPro" id="IPR017868">
    <property type="entry name" value="Filamin/ABP280_repeat-like"/>
</dbReference>
<feature type="repeat" description="Filamin" evidence="3">
    <location>
        <begin position="2576"/>
        <end position="2652"/>
    </location>
</feature>
<dbReference type="InterPro" id="IPR013320">
    <property type="entry name" value="ConA-like_dom_sf"/>
</dbReference>
<organism evidence="7">
    <name type="scientific">Guillardia theta (strain CCMP2712)</name>
    <name type="common">Cryptophyte</name>
    <dbReference type="NCBI Taxonomy" id="905079"/>
    <lineage>
        <taxon>Eukaryota</taxon>
        <taxon>Cryptophyceae</taxon>
        <taxon>Pyrenomonadales</taxon>
        <taxon>Geminigeraceae</taxon>
        <taxon>Guillardia</taxon>
    </lineage>
</organism>
<gene>
    <name evidence="7" type="ORF">GUITHDRAFT_109572</name>
</gene>
<dbReference type="Pfam" id="PF24681">
    <property type="entry name" value="Kelch_KLHDC2_KLHL20_DRC7"/>
    <property type="match status" value="1"/>
</dbReference>
<sequence>MTTRRSSRICLCFICLVSLQCLHATPLQWELVDPVGRSPTTRHSHATVSFRNLQGTIVVYGGARSNSTGVTVMADVWMYDSSAKTWDEVTFAANLKFTSMDCKTRTLNSRLPGPRAGHRMVVTQSVALMCGGYSAMASSVATFEGGSLLDCWWMSVHPVASWTPLLTSSSGPRHRWGHSMAYDVEAGTIAIFGGMVIESMSLSKDCWYIKTSTTSISTSSKYEWNSCSPATSSVSPLPRYGHGSVIYSSTQTLYIHGGYAFDGRGTTAQSDLWALNEFTNTTMSAWKKVSPITERPTMRAFHAMWLVGYKVYIHGADFKQALSDTWMFDILTSSWARYSASDAAPLASHLSIAAVSDTLALAFGGIGSDGSASGYLGAFKPVSGWSKGTHPKARSGHSTVYDNAAYQMLIAFGLGVGPELLGDVWVFDLSLFSWTCIQGSQPGCRFPSSRAGGPGSRAHAASVRVRMVAFYFGGIMGSLEECPDRQGKREIFSSAKDLWQLDLISYKWTAIQSALTPDSRAFGSMVYAGHVGNLIDAVVLIGGAQMDCMRDNPTCAVPQPMKDIWFIDVARKAGIKETDTADTMAVFDGIDDIISVQLPSWTSEKIVLSTLWLEAWTLLNTRVRTKTILFDIYYQETPILRWYFESIDSNLFCVLLFKPGKAQKEVKRWGPIEQQLIGQWHHVCFTMRFGRVYSPSDYDPDAVIAQAFMFIDADTVQEYGAGFASINIKENLRLTTGITSLYIGGNSPSVEASGYQNFEGSIDRIRVWWPSCPPKSDPTRCNPYGFLFPKLRDGGRSPTARDPRTNSSLQEKDVRIWHVAQPIYVNMFSDSVQAEYAGDLVVNLELNSKEFSSGKIVNEGTGGPDQCECWSGAGQTCAEWERVSPLVATCDGCKDASSCTANGCSQFDIDCLASQDWTDTTLLNDYATNGFCQCRNAVDCPRTVQQCECPAGLTRSCSKCSASMFVIETGDAYACSSGMDCPPDAQEIAGAWCPDNYCEEWECSCYNANDQTSVYGGKVQDNKYTEVASCPEACSNSNEQVFTNTDLQCEQRLTCCTAWEWSYTSNAFKCVGSTTDCNIGKCCMGSLRSAAVPAMESTNQILLSQDKTQQTQTRRATRGRQGSQLRSKPFLNNNSSNLLRAATCSLQDSFMYLSVSVSPAMPPTPSCSGSDPSIDTYFQNLSLTCIDSSVNTNLEPPIFTWDIFVSVSDVFDYKIVKLQVEEAIRNLEQDLWECYDVTITQDSLPHICGDGIEVSDTNIPASYGMDSGVVEECDTGSSNGLGGCSEQCTCIQNFNPSPSSTGCVCSNQFDYSLQGSETSKIVGAANTLHLRITIENFNPDSIEPVSASYTNPVVISITGLTGSNTESGLIQVACEGSSPSNCLWSGQGFNIGCSSLQSCSVVSVQTGPYTLEAGLADWNKDTGTLKFTLTSSIYYISMLESAGPYLDLSFSLENGQMTQLPPTVTATACAKNAVPPSISLTSAAGFFTFNQQKLIAGQETTVSYTSSMGSTLTVGQVSISAIIPDGSDGLVTVASVDEDRFGGVTLEMTSRLPQAASLAGVEGTCLKTTSDTTVTGLEGSLTINIDDTRRRKAGGCFVTSDKTLNICLRGMTGMYRYDSQSRLWTPDDEVSMASLAAVTVSTTQLSPNAVYAAISTPPCCILDGAGKACGERICLASAPNSSGVKALLGGGVTSRMPSLSTTTRPMHKSKEALDQYFKDLEASNDPVATRMGWKQYCPTGSASCSGSSTTSGWLPARFGHASAVTSGNIILVFGGFGCAATSTVNGKTVCTHLTAPLSDLWELDLEKVLLGLNAMRMIELSPSLPGLVAMSMVTIGTDSFKVLVVGGSEQSYNSLQLMQQEIPPYTVGKLAISEVEYSAGTTVQSSISTAYEMTGHSVVVNSSAAIIFGGFVANSLSSAVFIYDLFAADPELGLSGVPNYGVSPPPRGFQGLAKPDSKTLLMYGGMQGGGPIADLWKLDLATQNWKMVHASKASSKSPDPSSFSAFTSFTATGVQGKIMSSHGGIQRGYLRGTTFAPGSSDDQEFQVRSTGNVYMSEDVTSADPTSWMGARPKIGQSFPGRCMHSILNGVFLPGIDSILVHGGVGNTGRGLSDMWLMDITTMSSGIMVKIIFDGVTSADLTPSVIDDLKVLFKYPVLVNEDPKFAVFFNEQVLAGIYSDITVKDNPDRNLSVILSFAAASEQVFSLKYFLFPSVAEGNIRLASTLNAVDYVPSQAPLSSKEILSKLVFADDNGKESDISFETMKGYVLDGVKDYMFNLYEYVGTSSCKSHQNTKCVRGVCQGMAEDLNFGEIETYDYGDTRYCYGDQSSSEQCSTGYSCSLPNIRHGHRSVAFSFRGTNIIYMTFGGETSDLVNMADGGITPGSGSLSNEVHTAYFTSDDALFVKLMTSCDTSGGACPKERRDAAIALMGNTGSVNGRLLVFGGITCAGSGGCSRSVILDYLDGASSTSASVLDDLWYLDLTDLDLACLSTGSCLTTLPWAEVDVPGSRPSGRFGAGIELDLTNYYLYIIVSALALFCINDSEQGGTGYTPMTGFVNYGDLYVFQLTDAFYKSCSATGQALTSALAGVNTIFYLQCQDNFGQPAEGAKFTVEISGTNLPSISPSVVSQGNGMYSCAYTPVKIGTYKLSIFVGRGGTDFQDLVAGYDREPSNSIHEFEQLGSKANPNPYTLTVLPGSTSPDSSVAAGNFLSLTTCGIVSTFMITALDAFGNRRPGRDSLSAIMILWDVTRAAPRDPEASPQTAVITDNTDGSYETSYRITRSGSYLLEINFAGVVGAGTPLLLEVQSAPADVSKTYVYGQLRSIVAGSASTLYVQTRDRYGNNIRASPALYPQGTESIEFEICKTFGPRAQDACGGGEIENSVGITIDYSIGPDGQSTSSFTGLPYFGLYQVTYFPFNDGLVSTQVKHNGSYVQCFFDTTGLTGADLFPDANVVDACILKVTSSVSLSARRAGREVQLSRRVSGLTQDELSVSIKASFTPPDTSILQYWLKWGPILCALVGVGLQIILFAVGLLCRKKTGVASISHNLMDKGEEEVAVNDHAPVIAEEAESDKLQALTHMLNMSLISEDEMRKAVNMIRDNDAILLGAMDAIMKQEMYASRVLKQRVNAEWADEGKQALI</sequence>
<evidence type="ECO:0000256" key="5">
    <source>
        <dbReference type="SAM" id="Phobius"/>
    </source>
</evidence>
<reference evidence="7 9" key="1">
    <citation type="journal article" date="2012" name="Nature">
        <title>Algal genomes reveal evolutionary mosaicism and the fate of nucleomorphs.</title>
        <authorList>
            <consortium name="DOE Joint Genome Institute"/>
            <person name="Curtis B.A."/>
            <person name="Tanifuji G."/>
            <person name="Burki F."/>
            <person name="Gruber A."/>
            <person name="Irimia M."/>
            <person name="Maruyama S."/>
            <person name="Arias M.C."/>
            <person name="Ball S.G."/>
            <person name="Gile G.H."/>
            <person name="Hirakawa Y."/>
            <person name="Hopkins J.F."/>
            <person name="Kuo A."/>
            <person name="Rensing S.A."/>
            <person name="Schmutz J."/>
            <person name="Symeonidi A."/>
            <person name="Elias M."/>
            <person name="Eveleigh R.J."/>
            <person name="Herman E.K."/>
            <person name="Klute M.J."/>
            <person name="Nakayama T."/>
            <person name="Obornik M."/>
            <person name="Reyes-Prieto A."/>
            <person name="Armbrust E.V."/>
            <person name="Aves S.J."/>
            <person name="Beiko R.G."/>
            <person name="Coutinho P."/>
            <person name="Dacks J.B."/>
            <person name="Durnford D.G."/>
            <person name="Fast N.M."/>
            <person name="Green B.R."/>
            <person name="Grisdale C.J."/>
            <person name="Hempel F."/>
            <person name="Henrissat B."/>
            <person name="Hoppner M.P."/>
            <person name="Ishida K."/>
            <person name="Kim E."/>
            <person name="Koreny L."/>
            <person name="Kroth P.G."/>
            <person name="Liu Y."/>
            <person name="Malik S.B."/>
            <person name="Maier U.G."/>
            <person name="McRose D."/>
            <person name="Mock T."/>
            <person name="Neilson J.A."/>
            <person name="Onodera N.T."/>
            <person name="Poole A.M."/>
            <person name="Pritham E.J."/>
            <person name="Richards T.A."/>
            <person name="Rocap G."/>
            <person name="Roy S.W."/>
            <person name="Sarai C."/>
            <person name="Schaack S."/>
            <person name="Shirato S."/>
            <person name="Slamovits C.H."/>
            <person name="Spencer D.F."/>
            <person name="Suzuki S."/>
            <person name="Worden A.Z."/>
            <person name="Zauner S."/>
            <person name="Barry K."/>
            <person name="Bell C."/>
            <person name="Bharti A.K."/>
            <person name="Crow J.A."/>
            <person name="Grimwood J."/>
            <person name="Kramer R."/>
            <person name="Lindquist E."/>
            <person name="Lucas S."/>
            <person name="Salamov A."/>
            <person name="McFadden G.I."/>
            <person name="Lane C.E."/>
            <person name="Keeling P.J."/>
            <person name="Gray M.W."/>
            <person name="Grigoriev I.V."/>
            <person name="Archibald J.M."/>
        </authorList>
    </citation>
    <scope>NUCLEOTIDE SEQUENCE</scope>
    <source>
        <strain evidence="7 9">CCMP2712</strain>
    </source>
</reference>
<feature type="region of interest" description="Disordered" evidence="4">
    <location>
        <begin position="1103"/>
        <end position="1129"/>
    </location>
</feature>
<dbReference type="PaxDb" id="55529-EKX44449"/>
<dbReference type="InterPro" id="IPR014756">
    <property type="entry name" value="Ig_E-set"/>
</dbReference>
<dbReference type="eggNOG" id="KOG0379">
    <property type="taxonomic scope" value="Eukaryota"/>
</dbReference>
<dbReference type="SUPFAM" id="SSF117281">
    <property type="entry name" value="Kelch motif"/>
    <property type="match status" value="3"/>
</dbReference>
<dbReference type="HOGENOM" id="CLU_225679_0_0_1"/>
<keyword evidence="5" id="KW-0472">Membrane</keyword>
<dbReference type="EnsemblProtists" id="EKX44449">
    <property type="protein sequence ID" value="EKX44449"/>
    <property type="gene ID" value="GUITHDRAFT_109572"/>
</dbReference>
<evidence type="ECO:0000256" key="6">
    <source>
        <dbReference type="SAM" id="SignalP"/>
    </source>
</evidence>
<dbReference type="OrthoDB" id="10250130at2759"/>
<dbReference type="RefSeq" id="XP_005831429.1">
    <property type="nucleotide sequence ID" value="XM_005831372.1"/>
</dbReference>
<keyword evidence="5" id="KW-0812">Transmembrane</keyword>
<dbReference type="Proteomes" id="UP000011087">
    <property type="component" value="Unassembled WGS sequence"/>
</dbReference>
<keyword evidence="1" id="KW-0880">Kelch repeat</keyword>
<dbReference type="InterPro" id="IPR013783">
    <property type="entry name" value="Ig-like_fold"/>
</dbReference>
<keyword evidence="2" id="KW-0677">Repeat</keyword>
<protein>
    <recommendedName>
        <fullName evidence="10">EGF-like domain-containing protein</fullName>
    </recommendedName>
</protein>
<dbReference type="GeneID" id="17301213"/>